<name>A0ABR1L7F5_9PEZI</name>
<feature type="compositionally biased region" description="Polar residues" evidence="1">
    <location>
        <begin position="571"/>
        <end position="594"/>
    </location>
</feature>
<dbReference type="GO" id="GO:0016787">
    <property type="term" value="F:hydrolase activity"/>
    <property type="evidence" value="ECO:0007669"/>
    <property type="project" value="UniProtKB-KW"/>
</dbReference>
<protein>
    <submittedName>
        <fullName evidence="4">Alpha/Beta hydrolase protein</fullName>
    </submittedName>
</protein>
<feature type="region of interest" description="Disordered" evidence="1">
    <location>
        <begin position="556"/>
        <end position="594"/>
    </location>
</feature>
<dbReference type="InterPro" id="IPR050309">
    <property type="entry name" value="Type-B_Carboxylest/Lipase"/>
</dbReference>
<dbReference type="Pfam" id="PF00135">
    <property type="entry name" value="COesterase"/>
    <property type="match status" value="1"/>
</dbReference>
<accession>A0ABR1L7F5</accession>
<evidence type="ECO:0000313" key="4">
    <source>
        <dbReference type="EMBL" id="KAK7529592.1"/>
    </source>
</evidence>
<keyword evidence="5" id="KW-1185">Reference proteome</keyword>
<feature type="chain" id="PRO_5046616562" evidence="2">
    <location>
        <begin position="23"/>
        <end position="619"/>
    </location>
</feature>
<dbReference type="RefSeq" id="XP_066650042.1">
    <property type="nucleotide sequence ID" value="XM_066802644.1"/>
</dbReference>
<dbReference type="PANTHER" id="PTHR11559">
    <property type="entry name" value="CARBOXYLESTERASE"/>
    <property type="match status" value="1"/>
</dbReference>
<sequence length="619" mass="67410">MLSIARLCAILLALTSVPGVESQAKLGVEFDQSVSKDLPVLNLPYARVVAKSYDRVNRGQLYVFKNIPFAAPPTEQLRWRPPQPPVQNSTVIDGSHGPRCVQTGIGNPTNIQDVGGGTQSEDCLYLDVYVPGPAIKDPNSMIPVIHYFYGGGYVFGEKNIYGGANFIETGGVVYVVSNYRTGAYGFLAGSTMEKEGLPNAGFWDQRAALNWTNQYINLLGGDRDQVTAMGESAGAGGVFHQITAFGGTQDPLFRRAILQSPAFDLRWDRRGALEVQFQNFAKNAGCEGKGLDCLRRASPEALKRANDAGASTPYKERSAYQPSADGGFVRQMAALELESGNYWKGIESIIISHCLDEAADYVDPRVQTNEDFDQYVRYYFPVEGVPEAIATQYPPLNATTKPAQFDTQSARLKTMIADHRFHCNVVDMAEALSKTGRTKVYNMVYAAPPYKHGADVLPTFFFPELIPNGTSTFVEAYRSLFTSLALTGDPNARRQNASGLQAPPSWPTVDTSGSNLANVLNITLAKFELIQDPQAFKPTCDFWTKVAAAVTNTEGYAPPGGEVRQDLLPQPQDSNVSSNFSGTNATGRQSSAGASQLHAPSPWISYPLSVFLFSLAFLF</sequence>
<comment type="caution">
    <text evidence="4">The sequence shown here is derived from an EMBL/GenBank/DDBJ whole genome shotgun (WGS) entry which is preliminary data.</text>
</comment>
<feature type="signal peptide" evidence="2">
    <location>
        <begin position="1"/>
        <end position="22"/>
    </location>
</feature>
<evidence type="ECO:0000259" key="3">
    <source>
        <dbReference type="Pfam" id="PF00135"/>
    </source>
</evidence>
<evidence type="ECO:0000256" key="2">
    <source>
        <dbReference type="SAM" id="SignalP"/>
    </source>
</evidence>
<dbReference type="EMBL" id="JBBPEH010000016">
    <property type="protein sequence ID" value="KAK7529592.1"/>
    <property type="molecule type" value="Genomic_DNA"/>
</dbReference>
<gene>
    <name evidence="4" type="ORF">J3D65DRAFT_663037</name>
</gene>
<proteinExistence type="predicted"/>
<dbReference type="Proteomes" id="UP001360953">
    <property type="component" value="Unassembled WGS sequence"/>
</dbReference>
<feature type="domain" description="Carboxylesterase type B" evidence="3">
    <location>
        <begin position="39"/>
        <end position="528"/>
    </location>
</feature>
<dbReference type="PROSITE" id="PS00941">
    <property type="entry name" value="CARBOXYLESTERASE_B_2"/>
    <property type="match status" value="1"/>
</dbReference>
<evidence type="ECO:0000313" key="5">
    <source>
        <dbReference type="Proteomes" id="UP001360953"/>
    </source>
</evidence>
<dbReference type="GeneID" id="92035550"/>
<reference evidence="4 5" key="1">
    <citation type="submission" date="2024-04" db="EMBL/GenBank/DDBJ databases">
        <title>Phyllosticta paracitricarpa is synonymous to the EU quarantine fungus P. citricarpa based on phylogenomic analyses.</title>
        <authorList>
            <consortium name="Lawrence Berkeley National Laboratory"/>
            <person name="Van ingen-buijs V.A."/>
            <person name="Van westerhoven A.C."/>
            <person name="Haridas S."/>
            <person name="Skiadas P."/>
            <person name="Martin F."/>
            <person name="Groenewald J.Z."/>
            <person name="Crous P.W."/>
            <person name="Seidl M.F."/>
        </authorList>
    </citation>
    <scope>NUCLEOTIDE SEQUENCE [LARGE SCALE GENOMIC DNA]</scope>
    <source>
        <strain evidence="4 5">CPC 17464</strain>
    </source>
</reference>
<dbReference type="Gene3D" id="3.40.50.1820">
    <property type="entry name" value="alpha/beta hydrolase"/>
    <property type="match status" value="1"/>
</dbReference>
<dbReference type="InterPro" id="IPR019819">
    <property type="entry name" value="Carboxylesterase_B_CS"/>
</dbReference>
<dbReference type="InterPro" id="IPR029058">
    <property type="entry name" value="AB_hydrolase_fold"/>
</dbReference>
<dbReference type="InterPro" id="IPR002018">
    <property type="entry name" value="CarbesteraseB"/>
</dbReference>
<keyword evidence="2" id="KW-0732">Signal</keyword>
<keyword evidence="4" id="KW-0378">Hydrolase</keyword>
<evidence type="ECO:0000256" key="1">
    <source>
        <dbReference type="SAM" id="MobiDB-lite"/>
    </source>
</evidence>
<organism evidence="4 5">
    <name type="scientific">Phyllosticta citribraziliensis</name>
    <dbReference type="NCBI Taxonomy" id="989973"/>
    <lineage>
        <taxon>Eukaryota</taxon>
        <taxon>Fungi</taxon>
        <taxon>Dikarya</taxon>
        <taxon>Ascomycota</taxon>
        <taxon>Pezizomycotina</taxon>
        <taxon>Dothideomycetes</taxon>
        <taxon>Dothideomycetes incertae sedis</taxon>
        <taxon>Botryosphaeriales</taxon>
        <taxon>Phyllostictaceae</taxon>
        <taxon>Phyllosticta</taxon>
    </lineage>
</organism>
<dbReference type="SUPFAM" id="SSF53474">
    <property type="entry name" value="alpha/beta-Hydrolases"/>
    <property type="match status" value="1"/>
</dbReference>